<feature type="non-terminal residue" evidence="2">
    <location>
        <position position="115"/>
    </location>
</feature>
<protein>
    <submittedName>
        <fullName evidence="2">P-loop containing nucleoside triphosphate hydrolase protein</fullName>
    </submittedName>
</protein>
<evidence type="ECO:0000313" key="3">
    <source>
        <dbReference type="Proteomes" id="UP000756346"/>
    </source>
</evidence>
<dbReference type="PANTHER" id="PTHR46411:SF3">
    <property type="entry name" value="AAA+ ATPASE DOMAIN-CONTAINING PROTEIN"/>
    <property type="match status" value="1"/>
</dbReference>
<reference evidence="2" key="1">
    <citation type="journal article" date="2021" name="Nat. Commun.">
        <title>Genetic determinants of endophytism in the Arabidopsis root mycobiome.</title>
        <authorList>
            <person name="Mesny F."/>
            <person name="Miyauchi S."/>
            <person name="Thiergart T."/>
            <person name="Pickel B."/>
            <person name="Atanasova L."/>
            <person name="Karlsson M."/>
            <person name="Huettel B."/>
            <person name="Barry K.W."/>
            <person name="Haridas S."/>
            <person name="Chen C."/>
            <person name="Bauer D."/>
            <person name="Andreopoulos W."/>
            <person name="Pangilinan J."/>
            <person name="LaButti K."/>
            <person name="Riley R."/>
            <person name="Lipzen A."/>
            <person name="Clum A."/>
            <person name="Drula E."/>
            <person name="Henrissat B."/>
            <person name="Kohler A."/>
            <person name="Grigoriev I.V."/>
            <person name="Martin F.M."/>
            <person name="Hacquard S."/>
        </authorList>
    </citation>
    <scope>NUCLEOTIDE SEQUENCE</scope>
    <source>
        <strain evidence="2">MPI-CAGE-CH-0230</strain>
    </source>
</reference>
<dbReference type="AlphaFoldDB" id="A0A9P9BPZ3"/>
<dbReference type="GO" id="GO:0016887">
    <property type="term" value="F:ATP hydrolysis activity"/>
    <property type="evidence" value="ECO:0007669"/>
    <property type="project" value="InterPro"/>
</dbReference>
<dbReference type="Proteomes" id="UP000756346">
    <property type="component" value="Unassembled WGS sequence"/>
</dbReference>
<evidence type="ECO:0000313" key="2">
    <source>
        <dbReference type="EMBL" id="KAH7029742.1"/>
    </source>
</evidence>
<dbReference type="PANTHER" id="PTHR46411">
    <property type="entry name" value="FAMILY ATPASE, PUTATIVE-RELATED"/>
    <property type="match status" value="1"/>
</dbReference>
<dbReference type="Gene3D" id="3.40.50.300">
    <property type="entry name" value="P-loop containing nucleotide triphosphate hydrolases"/>
    <property type="match status" value="1"/>
</dbReference>
<organism evidence="2 3">
    <name type="scientific">Microdochium trichocladiopsis</name>
    <dbReference type="NCBI Taxonomy" id="1682393"/>
    <lineage>
        <taxon>Eukaryota</taxon>
        <taxon>Fungi</taxon>
        <taxon>Dikarya</taxon>
        <taxon>Ascomycota</taxon>
        <taxon>Pezizomycotina</taxon>
        <taxon>Sordariomycetes</taxon>
        <taxon>Xylariomycetidae</taxon>
        <taxon>Xylariales</taxon>
        <taxon>Microdochiaceae</taxon>
        <taxon>Microdochium</taxon>
    </lineage>
</organism>
<feature type="domain" description="ATPase AAA-type core" evidence="1">
    <location>
        <begin position="4"/>
        <end position="115"/>
    </location>
</feature>
<name>A0A9P9BPZ3_9PEZI</name>
<dbReference type="GeneID" id="70178355"/>
<comment type="caution">
    <text evidence="2">The sequence shown here is derived from an EMBL/GenBank/DDBJ whole genome shotgun (WGS) entry which is preliminary data.</text>
</comment>
<dbReference type="SUPFAM" id="SSF52540">
    <property type="entry name" value="P-loop containing nucleoside triphosphate hydrolases"/>
    <property type="match status" value="1"/>
</dbReference>
<dbReference type="CDD" id="cd19481">
    <property type="entry name" value="RecA-like_protease"/>
    <property type="match status" value="1"/>
</dbReference>
<dbReference type="EMBL" id="JAGTJQ010000006">
    <property type="protein sequence ID" value="KAH7029742.1"/>
    <property type="molecule type" value="Genomic_DNA"/>
</dbReference>
<dbReference type="Pfam" id="PF00004">
    <property type="entry name" value="AAA"/>
    <property type="match status" value="1"/>
</dbReference>
<evidence type="ECO:0000259" key="1">
    <source>
        <dbReference type="Pfam" id="PF00004"/>
    </source>
</evidence>
<dbReference type="InterPro" id="IPR027417">
    <property type="entry name" value="P-loop_NTPase"/>
</dbReference>
<accession>A0A9P9BPZ3</accession>
<proteinExistence type="predicted"/>
<keyword evidence="3" id="KW-1185">Reference proteome</keyword>
<dbReference type="RefSeq" id="XP_046012030.1">
    <property type="nucleotide sequence ID" value="XM_046148809.1"/>
</dbReference>
<dbReference type="OrthoDB" id="10042665at2759"/>
<sequence>LAFLLASPPGCGKTLIAKLMAEEEKRALVRIASSDLGEHPCDVERSLGALLELALRASAVVLIDEADMILAKRAKGGSIGDYFHNCIVAIFLKHLEYFPDIIFLTTNLEEDIDPA</sequence>
<keyword evidence="2" id="KW-0378">Hydrolase</keyword>
<dbReference type="InterPro" id="IPR003959">
    <property type="entry name" value="ATPase_AAA_core"/>
</dbReference>
<dbReference type="GO" id="GO:0005524">
    <property type="term" value="F:ATP binding"/>
    <property type="evidence" value="ECO:0007669"/>
    <property type="project" value="InterPro"/>
</dbReference>
<gene>
    <name evidence="2" type="ORF">B0I36DRAFT_204229</name>
</gene>
<feature type="non-terminal residue" evidence="2">
    <location>
        <position position="1"/>
    </location>
</feature>